<keyword evidence="2" id="KW-1185">Reference proteome</keyword>
<evidence type="ECO:0000313" key="1">
    <source>
        <dbReference type="EMBL" id="GIU67183.1"/>
    </source>
</evidence>
<dbReference type="RefSeq" id="WP_284359962.1">
    <property type="nucleotide sequence ID" value="NZ_BPFZ01000007.1"/>
</dbReference>
<name>A0ABQ4PW08_9PROT</name>
<gene>
    <name evidence="1" type="ORF">PsB1_1337</name>
</gene>
<sequence length="86" mass="9689">MKEATLDDLKSMRARGQLLHDPEAPDGPDLGSAFWADAVIQEPTPRKSVHLRLNSEVYDFFLKQSDGKGHIKKMQQVLKAYADAHK</sequence>
<reference evidence="1" key="2">
    <citation type="journal article" date="2023" name="ISME Commun">
        <title>Characterization of a bloom-associated alphaproteobacterial lineage, 'Candidatus Phycosocius': insights into freshwater algal-bacterial interactions.</title>
        <authorList>
            <person name="Tanabe Y."/>
            <person name="Yamaguchi H."/>
            <person name="Yoshida M."/>
            <person name="Kai A."/>
            <person name="Okazaki Y."/>
        </authorList>
    </citation>
    <scope>NUCLEOTIDE SEQUENCE</scope>
    <source>
        <strain evidence="1">BOTRYCO-1</strain>
    </source>
</reference>
<dbReference type="EMBL" id="BPFZ01000007">
    <property type="protein sequence ID" value="GIU67183.1"/>
    <property type="molecule type" value="Genomic_DNA"/>
</dbReference>
<protein>
    <recommendedName>
        <fullName evidence="3">3-oxoacyl-ACP synthase</fullName>
    </recommendedName>
</protein>
<organism evidence="1 2">
    <name type="scientific">Candidatus Phycosocius spiralis</name>
    <dbReference type="NCBI Taxonomy" id="2815099"/>
    <lineage>
        <taxon>Bacteria</taxon>
        <taxon>Pseudomonadati</taxon>
        <taxon>Pseudomonadota</taxon>
        <taxon>Alphaproteobacteria</taxon>
        <taxon>Caulobacterales</taxon>
        <taxon>Caulobacterales incertae sedis</taxon>
        <taxon>Candidatus Phycosocius</taxon>
    </lineage>
</organism>
<accession>A0ABQ4PW08</accession>
<proteinExistence type="predicted"/>
<comment type="caution">
    <text evidence="1">The sequence shown here is derived from an EMBL/GenBank/DDBJ whole genome shotgun (WGS) entry which is preliminary data.</text>
</comment>
<reference evidence="1" key="1">
    <citation type="submission" date="2021-05" db="EMBL/GenBank/DDBJ databases">
        <authorList>
            <person name="Tanabe Y."/>
        </authorList>
    </citation>
    <scope>NUCLEOTIDE SEQUENCE</scope>
    <source>
        <strain evidence="1">BOTRYCO-1</strain>
    </source>
</reference>
<evidence type="ECO:0008006" key="3">
    <source>
        <dbReference type="Google" id="ProtNLM"/>
    </source>
</evidence>
<dbReference type="Proteomes" id="UP001161064">
    <property type="component" value="Unassembled WGS sequence"/>
</dbReference>
<evidence type="ECO:0000313" key="2">
    <source>
        <dbReference type="Proteomes" id="UP001161064"/>
    </source>
</evidence>